<keyword evidence="9" id="KW-0238">DNA-binding</keyword>
<dbReference type="KEGG" id="rip:RIEPE_0154"/>
<feature type="domain" description="DNA polymerase III beta sliding clamp central" evidence="12">
    <location>
        <begin position="130"/>
        <end position="244"/>
    </location>
</feature>
<dbReference type="Pfam" id="PF02768">
    <property type="entry name" value="DNA_pol3_beta_3"/>
    <property type="match status" value="1"/>
</dbReference>
<evidence type="ECO:0000256" key="2">
    <source>
        <dbReference type="ARBA" id="ARBA00010752"/>
    </source>
</evidence>
<dbReference type="Pfam" id="PF00712">
    <property type="entry name" value="DNA_pol3_beta"/>
    <property type="match status" value="1"/>
</dbReference>
<dbReference type="OrthoDB" id="8421503at2"/>
<feature type="domain" description="DNA polymerase III beta sliding clamp N-terminal" evidence="11">
    <location>
        <begin position="1"/>
        <end position="119"/>
    </location>
</feature>
<dbReference type="InterPro" id="IPR001001">
    <property type="entry name" value="DNA_polIII_beta"/>
</dbReference>
<dbReference type="Gene3D" id="3.10.150.10">
    <property type="entry name" value="DNA Polymerase III, subunit A, domain 2"/>
    <property type="match status" value="1"/>
</dbReference>
<evidence type="ECO:0000256" key="6">
    <source>
        <dbReference type="ARBA" id="ARBA00022695"/>
    </source>
</evidence>
<sequence length="367" mass="42952">MKFIIQKEILFKSMKKIYGVANSKITNFSCDKILLSVKDNILSLTYLDSEIGIIAKVKLMYSDQDGSIVVSIRKFFNICLNSQPKSKIYFFFNKKNLIIFYGRSKFSILVFSEFDFPKLVIWNANSNFKISQMEWKRLILSTKISMGFQDARYYLNSMLLEKRENYIKMVSTDGHRLSASYVKIQFGSQNDFSVLLSRRSIVECLKLLENNDDFLQVFIGEKDFRMDINNISFHAKLINGNFPNYESVLSRNKKKIVTVNRILFKEMCSRALILLNDKNQNACFVFENNLIRITTKNFDQGEYEESIDSQYQDSPVKIYLNIKYVLDVLNIIQCENVKIEITDSISYIRIQGISNRLSFYVIMPIRI</sequence>
<feature type="domain" description="DNA polymerase III beta sliding clamp C-terminal" evidence="13">
    <location>
        <begin position="247"/>
        <end position="366"/>
    </location>
</feature>
<dbReference type="NCBIfam" id="TIGR00663">
    <property type="entry name" value="dnan"/>
    <property type="match status" value="1"/>
</dbReference>
<evidence type="ECO:0000259" key="13">
    <source>
        <dbReference type="Pfam" id="PF02768"/>
    </source>
</evidence>
<dbReference type="GO" id="GO:0006271">
    <property type="term" value="P:DNA strand elongation involved in DNA replication"/>
    <property type="evidence" value="ECO:0007669"/>
    <property type="project" value="TreeGrafter"/>
</dbReference>
<evidence type="ECO:0000256" key="7">
    <source>
        <dbReference type="ARBA" id="ARBA00022705"/>
    </source>
</evidence>
<dbReference type="AlphaFoldDB" id="D4G7W2"/>
<dbReference type="InterPro" id="IPR046938">
    <property type="entry name" value="DNA_clamp_sf"/>
</dbReference>
<dbReference type="PANTHER" id="PTHR30478:SF0">
    <property type="entry name" value="BETA SLIDING CLAMP"/>
    <property type="match status" value="1"/>
</dbReference>
<evidence type="ECO:0000256" key="5">
    <source>
        <dbReference type="ARBA" id="ARBA00022679"/>
    </source>
</evidence>
<dbReference type="CDD" id="cd00140">
    <property type="entry name" value="beta_clamp"/>
    <property type="match status" value="1"/>
</dbReference>
<dbReference type="GO" id="GO:0009360">
    <property type="term" value="C:DNA polymerase III complex"/>
    <property type="evidence" value="ECO:0007669"/>
    <property type="project" value="InterPro"/>
</dbReference>
<evidence type="ECO:0000259" key="11">
    <source>
        <dbReference type="Pfam" id="PF00712"/>
    </source>
</evidence>
<dbReference type="SUPFAM" id="SSF55979">
    <property type="entry name" value="DNA clamp"/>
    <property type="match status" value="3"/>
</dbReference>
<evidence type="ECO:0000256" key="4">
    <source>
        <dbReference type="ARBA" id="ARBA00022490"/>
    </source>
</evidence>
<keyword evidence="4 10" id="KW-0963">Cytoplasm</keyword>
<keyword evidence="5 10" id="KW-0808">Transferase</keyword>
<dbReference type="eggNOG" id="COG0592">
    <property type="taxonomic scope" value="Bacteria"/>
</dbReference>
<evidence type="ECO:0000256" key="3">
    <source>
        <dbReference type="ARBA" id="ARBA00021035"/>
    </source>
</evidence>
<dbReference type="Gene3D" id="3.70.10.10">
    <property type="match status" value="1"/>
</dbReference>
<dbReference type="PANTHER" id="PTHR30478">
    <property type="entry name" value="DNA POLYMERASE III SUBUNIT BETA"/>
    <property type="match status" value="1"/>
</dbReference>
<reference evidence="14" key="1">
    <citation type="submission" date="2008-05" db="EMBL/GenBank/DDBJ databases">
        <title>Genome sequence of Riesia pediculicola USDA.</title>
        <authorList>
            <person name="Kirkness E.F."/>
        </authorList>
    </citation>
    <scope>NUCLEOTIDE SEQUENCE [LARGE SCALE GENOMIC DNA]</scope>
    <source>
        <strain evidence="14">USDA</strain>
    </source>
</reference>
<evidence type="ECO:0000256" key="1">
    <source>
        <dbReference type="ARBA" id="ARBA00004496"/>
    </source>
</evidence>
<proteinExistence type="inferred from homology"/>
<comment type="similarity">
    <text evidence="2 10">Belongs to the beta sliding clamp family.</text>
</comment>
<dbReference type="EMBL" id="CP001085">
    <property type="protein sequence ID" value="ADD79439.1"/>
    <property type="molecule type" value="Genomic_DNA"/>
</dbReference>
<dbReference type="PIRSF" id="PIRSF000804">
    <property type="entry name" value="DNA_pol_III_b"/>
    <property type="match status" value="1"/>
</dbReference>
<gene>
    <name evidence="14" type="primary">dnaN</name>
    <name evidence="14" type="ordered locus">RIEPE_0154</name>
</gene>
<dbReference type="STRING" id="515618.RIEPE_0154"/>
<evidence type="ECO:0000256" key="9">
    <source>
        <dbReference type="ARBA" id="ARBA00023125"/>
    </source>
</evidence>
<comment type="function">
    <text evidence="10">Confers DNA tethering and processivity to DNA polymerases and other proteins. Acts as a clamp, forming a ring around DNA (a reaction catalyzed by the clamp-loading complex) which diffuses in an ATP-independent manner freely and bidirectionally along dsDNA. Initially characterized for its ability to contact the catalytic subunit of DNA polymerase III (Pol III), a complex, multichain enzyme responsible for most of the replicative synthesis in bacteria; Pol III exhibits 3'-5' exonuclease proofreading activity. The beta chain is required for initiation of replication as well as for processivity of DNA replication.</text>
</comment>
<dbReference type="GO" id="GO:0003677">
    <property type="term" value="F:DNA binding"/>
    <property type="evidence" value="ECO:0007669"/>
    <property type="project" value="UniProtKB-UniRule"/>
</dbReference>
<dbReference type="InterPro" id="IPR022634">
    <property type="entry name" value="DNA_polIII_beta_N"/>
</dbReference>
<dbReference type="HOGENOM" id="CLU_038149_4_2_6"/>
<keyword evidence="8 10" id="KW-0239">DNA-directed DNA polymerase</keyword>
<evidence type="ECO:0000313" key="15">
    <source>
        <dbReference type="Proteomes" id="UP000001700"/>
    </source>
</evidence>
<evidence type="ECO:0000313" key="14">
    <source>
        <dbReference type="EMBL" id="ADD79439.1"/>
    </source>
</evidence>
<dbReference type="Pfam" id="PF02767">
    <property type="entry name" value="DNA_pol3_beta_2"/>
    <property type="match status" value="1"/>
</dbReference>
<evidence type="ECO:0000256" key="8">
    <source>
        <dbReference type="ARBA" id="ARBA00022932"/>
    </source>
</evidence>
<dbReference type="Proteomes" id="UP000001700">
    <property type="component" value="Chromosome"/>
</dbReference>
<keyword evidence="6 10" id="KW-0548">Nucleotidyltransferase</keyword>
<organism evidence="14 15">
    <name type="scientific">Riesia pediculicola (strain USDA)</name>
    <dbReference type="NCBI Taxonomy" id="515618"/>
    <lineage>
        <taxon>Bacteria</taxon>
        <taxon>Pseudomonadati</taxon>
        <taxon>Pseudomonadota</taxon>
        <taxon>Gammaproteobacteria</taxon>
        <taxon>Enterobacterales</taxon>
        <taxon>Enterobacteriaceae</taxon>
        <taxon>Candidatus Riesia</taxon>
    </lineage>
</organism>
<dbReference type="GO" id="GO:0008408">
    <property type="term" value="F:3'-5' exonuclease activity"/>
    <property type="evidence" value="ECO:0007669"/>
    <property type="project" value="InterPro"/>
</dbReference>
<accession>D4G7W2</accession>
<name>D4G7W2_RIEPU</name>
<keyword evidence="7 10" id="KW-0235">DNA replication</keyword>
<dbReference type="SMART" id="SM00480">
    <property type="entry name" value="POL3Bc"/>
    <property type="match status" value="1"/>
</dbReference>
<protein>
    <recommendedName>
        <fullName evidence="3 10">Beta sliding clamp</fullName>
    </recommendedName>
</protein>
<dbReference type="InterPro" id="IPR022637">
    <property type="entry name" value="DNA_polIII_beta_cen"/>
</dbReference>
<dbReference type="GO" id="GO:0005737">
    <property type="term" value="C:cytoplasm"/>
    <property type="evidence" value="ECO:0007669"/>
    <property type="project" value="UniProtKB-SubCell"/>
</dbReference>
<dbReference type="GO" id="GO:0003887">
    <property type="term" value="F:DNA-directed DNA polymerase activity"/>
    <property type="evidence" value="ECO:0007669"/>
    <property type="project" value="UniProtKB-UniRule"/>
</dbReference>
<evidence type="ECO:0000256" key="10">
    <source>
        <dbReference type="PIRNR" id="PIRNR000804"/>
    </source>
</evidence>
<comment type="subunit">
    <text evidence="10">Forms a ring-shaped head-to-tail homodimer around DNA.</text>
</comment>
<dbReference type="InterPro" id="IPR022635">
    <property type="entry name" value="DNA_polIII_beta_C"/>
</dbReference>
<comment type="subcellular location">
    <subcellularLocation>
        <location evidence="1 10">Cytoplasm</location>
    </subcellularLocation>
</comment>
<dbReference type="RefSeq" id="WP_013087429.1">
    <property type="nucleotide sequence ID" value="NC_014109.1"/>
</dbReference>
<evidence type="ECO:0000259" key="12">
    <source>
        <dbReference type="Pfam" id="PF02767"/>
    </source>
</evidence>
<keyword evidence="15" id="KW-1185">Reference proteome</keyword>